<dbReference type="EMBL" id="BMHB01000002">
    <property type="protein sequence ID" value="GGI16523.1"/>
    <property type="molecule type" value="Genomic_DNA"/>
</dbReference>
<reference evidence="2" key="1">
    <citation type="journal article" date="2019" name="Int. J. Syst. Evol. Microbiol.">
        <title>The Global Catalogue of Microorganisms (GCM) 10K type strain sequencing project: providing services to taxonomists for standard genome sequencing and annotation.</title>
        <authorList>
            <consortium name="The Broad Institute Genomics Platform"/>
            <consortium name="The Broad Institute Genome Sequencing Center for Infectious Disease"/>
            <person name="Wu L."/>
            <person name="Ma J."/>
        </authorList>
    </citation>
    <scope>NUCLEOTIDE SEQUENCE [LARGE SCALE GENOMIC DNA]</scope>
    <source>
        <strain evidence="2">CGMCC 1.14993</strain>
    </source>
</reference>
<dbReference type="AlphaFoldDB" id="A0A8J3AMM5"/>
<evidence type="ECO:0000313" key="1">
    <source>
        <dbReference type="EMBL" id="GGI16523.1"/>
    </source>
</evidence>
<keyword evidence="2" id="KW-1185">Reference proteome</keyword>
<comment type="caution">
    <text evidence="1">The sequence shown here is derived from an EMBL/GenBank/DDBJ whole genome shotgun (WGS) entry which is preliminary data.</text>
</comment>
<dbReference type="Proteomes" id="UP000626244">
    <property type="component" value="Unassembled WGS sequence"/>
</dbReference>
<proteinExistence type="predicted"/>
<dbReference type="InterPro" id="IPR045527">
    <property type="entry name" value="DUF6470"/>
</dbReference>
<organism evidence="1 2">
    <name type="scientific">Gottfriedia solisilvae</name>
    <dbReference type="NCBI Taxonomy" id="1516104"/>
    <lineage>
        <taxon>Bacteria</taxon>
        <taxon>Bacillati</taxon>
        <taxon>Bacillota</taxon>
        <taxon>Bacilli</taxon>
        <taxon>Bacillales</taxon>
        <taxon>Bacillaceae</taxon>
        <taxon>Gottfriedia</taxon>
    </lineage>
</organism>
<name>A0A8J3AMM5_9BACI</name>
<protein>
    <submittedName>
        <fullName evidence="1">Uncharacterized protein</fullName>
    </submittedName>
</protein>
<dbReference type="RefSeq" id="WP_088001133.1">
    <property type="nucleotide sequence ID" value="NZ_BMHB01000002.1"/>
</dbReference>
<accession>A0A8J3AMM5</accession>
<sequence length="192" mass="22006">MHFPQIRLESTFAKIGLQIEKPILDFQQPKAEITIDQENAEMQIERVSPTLEMDSYEARADIDLKSVRRRIEDAFNDGYQAWLDGLARVSQQGDQMMKVQHNKNAISDIAKENSSNPVYGFNITFLPRYGSFKMSYDPGSLEINWTTHEKPKIEVNPQKAITNITPGKVSTYMDTWNDLKIDYTGITIDQKG</sequence>
<dbReference type="Pfam" id="PF20074">
    <property type="entry name" value="DUF6470"/>
    <property type="match status" value="1"/>
</dbReference>
<gene>
    <name evidence="1" type="ORF">GCM10007380_33390</name>
</gene>
<evidence type="ECO:0000313" key="2">
    <source>
        <dbReference type="Proteomes" id="UP000626244"/>
    </source>
</evidence>
<dbReference type="OrthoDB" id="2112831at2"/>